<evidence type="ECO:0000313" key="4">
    <source>
        <dbReference type="EMBL" id="MBM9623022.1"/>
    </source>
</evidence>
<dbReference type="InterPro" id="IPR016181">
    <property type="entry name" value="Acyl_CoA_acyltransferase"/>
</dbReference>
<gene>
    <name evidence="4" type="ORF">JE024_30945</name>
</gene>
<keyword evidence="5" id="KW-1185">Reference proteome</keyword>
<dbReference type="PANTHER" id="PTHR43877:SF2">
    <property type="entry name" value="AMINOALKYLPHOSPHONATE N-ACETYLTRANSFERASE-RELATED"/>
    <property type="match status" value="1"/>
</dbReference>
<dbReference type="Proteomes" id="UP000664109">
    <property type="component" value="Unassembled WGS sequence"/>
</dbReference>
<dbReference type="Pfam" id="PF13508">
    <property type="entry name" value="Acetyltransf_7"/>
    <property type="match status" value="1"/>
</dbReference>
<sequence length="183" mass="20192">MDTATSPDRGELTYRDAVPADVPGLVALIESAYRGESSRTGWTTEADILDGRRTDTEGVTQVITAPGSRLLVAERDGTLVACCQLEHRGDAAYFGMFAVRPGLQGAGLGRTVIAEAERRAALSWGVREMHMTVITVREELIAWYERRGYRRTGTLSPFPYGDERFGIPQRDDLAFELLVKRLG</sequence>
<dbReference type="EMBL" id="JAFEJA010000002">
    <property type="protein sequence ID" value="MBM9623022.1"/>
    <property type="molecule type" value="Genomic_DNA"/>
</dbReference>
<feature type="domain" description="N-acetyltransferase" evidence="3">
    <location>
        <begin position="12"/>
        <end position="174"/>
    </location>
</feature>
<reference evidence="4 5" key="1">
    <citation type="journal article" date="2016" name="Arch. Microbiol.">
        <title>Streptomyces zhihengii sp. nov., isolated from rhizospheric soil of Psammosilene tunicoides.</title>
        <authorList>
            <person name="Huang M.J."/>
            <person name="Fei J.J."/>
            <person name="Salam N."/>
            <person name="Kim C.J."/>
            <person name="Hozzein W.N."/>
            <person name="Xiao M."/>
            <person name="Huang H.Q."/>
            <person name="Li W.J."/>
        </authorList>
    </citation>
    <scope>NUCLEOTIDE SEQUENCE [LARGE SCALE GENOMIC DNA]</scope>
    <source>
        <strain evidence="4 5">YIM T102</strain>
    </source>
</reference>
<dbReference type="PROSITE" id="PS51186">
    <property type="entry name" value="GNAT"/>
    <property type="match status" value="1"/>
</dbReference>
<evidence type="ECO:0000313" key="5">
    <source>
        <dbReference type="Proteomes" id="UP000664109"/>
    </source>
</evidence>
<dbReference type="CDD" id="cd04301">
    <property type="entry name" value="NAT_SF"/>
    <property type="match status" value="1"/>
</dbReference>
<protein>
    <submittedName>
        <fullName evidence="4">GNAT family N-acetyltransferase</fullName>
    </submittedName>
</protein>
<dbReference type="PANTHER" id="PTHR43877">
    <property type="entry name" value="AMINOALKYLPHOSPHONATE N-ACETYLTRANSFERASE-RELATED-RELATED"/>
    <property type="match status" value="1"/>
</dbReference>
<dbReference type="SUPFAM" id="SSF55729">
    <property type="entry name" value="Acyl-CoA N-acyltransferases (Nat)"/>
    <property type="match status" value="1"/>
</dbReference>
<organism evidence="4 5">
    <name type="scientific">Streptomyces zhihengii</name>
    <dbReference type="NCBI Taxonomy" id="1818004"/>
    <lineage>
        <taxon>Bacteria</taxon>
        <taxon>Bacillati</taxon>
        <taxon>Actinomycetota</taxon>
        <taxon>Actinomycetes</taxon>
        <taxon>Kitasatosporales</taxon>
        <taxon>Streptomycetaceae</taxon>
        <taxon>Streptomyces</taxon>
    </lineage>
</organism>
<dbReference type="InterPro" id="IPR050832">
    <property type="entry name" value="Bact_Acetyltransf"/>
</dbReference>
<evidence type="ECO:0000256" key="1">
    <source>
        <dbReference type="ARBA" id="ARBA00022679"/>
    </source>
</evidence>
<evidence type="ECO:0000259" key="3">
    <source>
        <dbReference type="PROSITE" id="PS51186"/>
    </source>
</evidence>
<proteinExistence type="predicted"/>
<accession>A0ABS2V1J2</accession>
<dbReference type="Gene3D" id="3.40.630.30">
    <property type="match status" value="1"/>
</dbReference>
<evidence type="ECO:0000256" key="2">
    <source>
        <dbReference type="ARBA" id="ARBA00023315"/>
    </source>
</evidence>
<name>A0ABS2V1J2_9ACTN</name>
<keyword evidence="1" id="KW-0808">Transferase</keyword>
<dbReference type="InterPro" id="IPR000182">
    <property type="entry name" value="GNAT_dom"/>
</dbReference>
<keyword evidence="2" id="KW-0012">Acyltransferase</keyword>
<comment type="caution">
    <text evidence="4">The sequence shown here is derived from an EMBL/GenBank/DDBJ whole genome shotgun (WGS) entry which is preliminary data.</text>
</comment>
<dbReference type="RefSeq" id="WP_205377207.1">
    <property type="nucleotide sequence ID" value="NZ_JAFEJA010000002.1"/>
</dbReference>